<accession>A0ABR6CKC1</accession>
<dbReference type="PANTHER" id="PTHR21180">
    <property type="entry name" value="ENDONUCLEASE/EXONUCLEASE/PHOSPHATASE FAMILY DOMAIN-CONTAINING PROTEIN 1"/>
    <property type="match status" value="1"/>
</dbReference>
<reference evidence="2 3" key="1">
    <citation type="submission" date="2020-08" db="EMBL/GenBank/DDBJ databases">
        <title>Genomic Encyclopedia of Type Strains, Phase IV (KMG-IV): sequencing the most valuable type-strain genomes for metagenomic binning, comparative biology and taxonomic classification.</title>
        <authorList>
            <person name="Goeker M."/>
        </authorList>
    </citation>
    <scope>NUCLEOTIDE SEQUENCE [LARGE SCALE GENOMIC DNA]</scope>
    <source>
        <strain evidence="2 3">DSM 105481</strain>
    </source>
</reference>
<dbReference type="SMART" id="SM00278">
    <property type="entry name" value="HhH1"/>
    <property type="match status" value="2"/>
</dbReference>
<dbReference type="PANTHER" id="PTHR21180:SF32">
    <property type="entry name" value="ENDONUCLEASE_EXONUCLEASE_PHOSPHATASE FAMILY DOMAIN-CONTAINING PROTEIN 1"/>
    <property type="match status" value="1"/>
</dbReference>
<dbReference type="InterPro" id="IPR051675">
    <property type="entry name" value="Endo/Exo/Phosphatase_dom_1"/>
</dbReference>
<dbReference type="Pfam" id="PF10531">
    <property type="entry name" value="SLBB"/>
    <property type="match status" value="1"/>
</dbReference>
<proteinExistence type="predicted"/>
<dbReference type="InterPro" id="IPR004509">
    <property type="entry name" value="Competence_ComEA_HhH"/>
</dbReference>
<dbReference type="Pfam" id="PF12836">
    <property type="entry name" value="HHH_3"/>
    <property type="match status" value="1"/>
</dbReference>
<dbReference type="Proteomes" id="UP000626697">
    <property type="component" value="Unassembled WGS sequence"/>
</dbReference>
<dbReference type="Gene3D" id="1.10.150.310">
    <property type="entry name" value="Tex RuvX-like domain-like"/>
    <property type="match status" value="1"/>
</dbReference>
<feature type="domain" description="Helix-hairpin-helix DNA-binding motif class 1" evidence="1">
    <location>
        <begin position="150"/>
        <end position="169"/>
    </location>
</feature>
<organism evidence="2 3">
    <name type="scientific">Peribacillus huizhouensis</name>
    <dbReference type="NCBI Taxonomy" id="1501239"/>
    <lineage>
        <taxon>Bacteria</taxon>
        <taxon>Bacillati</taxon>
        <taxon>Bacillota</taxon>
        <taxon>Bacilli</taxon>
        <taxon>Bacillales</taxon>
        <taxon>Bacillaceae</taxon>
        <taxon>Peribacillus</taxon>
    </lineage>
</organism>
<dbReference type="NCBIfam" id="TIGR00426">
    <property type="entry name" value="competence protein ComEA helix-hairpin-helix repeat region"/>
    <property type="match status" value="1"/>
</dbReference>
<protein>
    <submittedName>
        <fullName evidence="2">Competence protein ComEA</fullName>
    </submittedName>
</protein>
<dbReference type="Gene3D" id="3.10.560.10">
    <property type="entry name" value="Outer membrane lipoprotein wza domain like"/>
    <property type="match status" value="1"/>
</dbReference>
<dbReference type="SUPFAM" id="SSF47781">
    <property type="entry name" value="RuvA domain 2-like"/>
    <property type="match status" value="1"/>
</dbReference>
<dbReference type="InterPro" id="IPR010994">
    <property type="entry name" value="RuvA_2-like"/>
</dbReference>
<evidence type="ECO:0000259" key="1">
    <source>
        <dbReference type="SMART" id="SM00278"/>
    </source>
</evidence>
<comment type="caution">
    <text evidence="2">The sequence shown here is derived from an EMBL/GenBank/DDBJ whole genome shotgun (WGS) entry which is preliminary data.</text>
</comment>
<dbReference type="EMBL" id="JACJHX010000002">
    <property type="protein sequence ID" value="MBA9025504.1"/>
    <property type="molecule type" value="Genomic_DNA"/>
</dbReference>
<sequence length="203" mass="21651">MNVQGKKKIIIGIAVGLALLLGFAYFQISAPEPKVTDIFSDGSSAFDEPLEQQQEAEKVAIIKVDVKGAVNRPGVYIAEAGDRVIDLIADAGDFAKEADKDQVNLAQVVEDQMVILVPRVGDESVETIGSVSSSGSSSDGKINLNTATQAELETLTGVGPSKALSIIDYREKNGKFHSVEDLKKISGIGDKTFEKLKDSIKVK</sequence>
<gene>
    <name evidence="2" type="ORF">HNP81_000787</name>
</gene>
<keyword evidence="3" id="KW-1185">Reference proteome</keyword>
<evidence type="ECO:0000313" key="2">
    <source>
        <dbReference type="EMBL" id="MBA9025504.1"/>
    </source>
</evidence>
<dbReference type="InterPro" id="IPR003583">
    <property type="entry name" value="Hlx-hairpin-Hlx_DNA-bd_motif"/>
</dbReference>
<name>A0ABR6CKC1_9BACI</name>
<dbReference type="RefSeq" id="WP_182501608.1">
    <property type="nucleotide sequence ID" value="NZ_JACJHX010000002.1"/>
</dbReference>
<dbReference type="InterPro" id="IPR019554">
    <property type="entry name" value="Soluble_ligand-bd"/>
</dbReference>
<feature type="domain" description="Helix-hairpin-helix DNA-binding motif class 1" evidence="1">
    <location>
        <begin position="180"/>
        <end position="199"/>
    </location>
</feature>
<evidence type="ECO:0000313" key="3">
    <source>
        <dbReference type="Proteomes" id="UP000626697"/>
    </source>
</evidence>